<dbReference type="PROSITE" id="PS50837">
    <property type="entry name" value="NACHT"/>
    <property type="match status" value="1"/>
</dbReference>
<keyword evidence="1" id="KW-0677">Repeat</keyword>
<dbReference type="STRING" id="1442371.A0A0D2JRC9"/>
<evidence type="ECO:0000256" key="1">
    <source>
        <dbReference type="ARBA" id="ARBA00022737"/>
    </source>
</evidence>
<dbReference type="InterPro" id="IPR056125">
    <property type="entry name" value="DUF7708"/>
</dbReference>
<dbReference type="SUPFAM" id="SSF52540">
    <property type="entry name" value="P-loop containing nucleoside triphosphate hydrolases"/>
    <property type="match status" value="1"/>
</dbReference>
<dbReference type="Pfam" id="PF13424">
    <property type="entry name" value="TPR_12"/>
    <property type="match status" value="2"/>
</dbReference>
<dbReference type="InterPro" id="IPR011990">
    <property type="entry name" value="TPR-like_helical_dom_sf"/>
</dbReference>
<dbReference type="SMART" id="SM00028">
    <property type="entry name" value="TPR"/>
    <property type="match status" value="3"/>
</dbReference>
<dbReference type="InterPro" id="IPR007111">
    <property type="entry name" value="NACHT_NTPase"/>
</dbReference>
<dbReference type="GeneID" id="27713948"/>
<feature type="domain" description="NACHT" evidence="2">
    <location>
        <begin position="271"/>
        <end position="388"/>
    </location>
</feature>
<dbReference type="Proteomes" id="UP000053411">
    <property type="component" value="Unassembled WGS sequence"/>
</dbReference>
<protein>
    <recommendedName>
        <fullName evidence="2">NACHT domain-containing protein</fullName>
    </recommendedName>
</protein>
<dbReference type="Pfam" id="PF24809">
    <property type="entry name" value="DUF7708"/>
    <property type="match status" value="1"/>
</dbReference>
<name>A0A0D2JRC9_9EURO</name>
<gene>
    <name evidence="3" type="ORF">Z520_08202</name>
</gene>
<dbReference type="InterPro" id="IPR054471">
    <property type="entry name" value="GPIID_WHD"/>
</dbReference>
<dbReference type="AlphaFoldDB" id="A0A0D2JRC9"/>
<keyword evidence="4" id="KW-1185">Reference proteome</keyword>
<dbReference type="VEuPathDB" id="FungiDB:Z520_08202"/>
<dbReference type="EMBL" id="KN848079">
    <property type="protein sequence ID" value="KIX95947.1"/>
    <property type="molecule type" value="Genomic_DNA"/>
</dbReference>
<dbReference type="InterPro" id="IPR027417">
    <property type="entry name" value="P-loop_NTPase"/>
</dbReference>
<evidence type="ECO:0000259" key="2">
    <source>
        <dbReference type="PROSITE" id="PS50837"/>
    </source>
</evidence>
<evidence type="ECO:0000313" key="3">
    <source>
        <dbReference type="EMBL" id="KIX95947.1"/>
    </source>
</evidence>
<dbReference type="Pfam" id="PF22939">
    <property type="entry name" value="WHD_GPIID"/>
    <property type="match status" value="1"/>
</dbReference>
<dbReference type="Gene3D" id="3.40.50.300">
    <property type="entry name" value="P-loop containing nucleotide triphosphate hydrolases"/>
    <property type="match status" value="1"/>
</dbReference>
<dbReference type="InterPro" id="IPR056884">
    <property type="entry name" value="NPHP3-like_N"/>
</dbReference>
<dbReference type="SUPFAM" id="SSF48452">
    <property type="entry name" value="TPR-like"/>
    <property type="match status" value="1"/>
</dbReference>
<dbReference type="Pfam" id="PF24883">
    <property type="entry name" value="NPHP3_N"/>
    <property type="match status" value="1"/>
</dbReference>
<dbReference type="PANTHER" id="PTHR10039">
    <property type="entry name" value="AMELOGENIN"/>
    <property type="match status" value="1"/>
</dbReference>
<dbReference type="RefSeq" id="XP_016630070.1">
    <property type="nucleotide sequence ID" value="XM_016778699.1"/>
</dbReference>
<dbReference type="Gene3D" id="1.25.40.10">
    <property type="entry name" value="Tetratricopeptide repeat domain"/>
    <property type="match status" value="2"/>
</dbReference>
<evidence type="ECO:0000313" key="4">
    <source>
        <dbReference type="Proteomes" id="UP000053411"/>
    </source>
</evidence>
<proteinExistence type="predicted"/>
<accession>A0A0D2JRC9</accession>
<reference evidence="3 4" key="1">
    <citation type="submission" date="2015-01" db="EMBL/GenBank/DDBJ databases">
        <title>The Genome Sequence of Fonsecaea multimorphosa CBS 102226.</title>
        <authorList>
            <consortium name="The Broad Institute Genomics Platform"/>
            <person name="Cuomo C."/>
            <person name="de Hoog S."/>
            <person name="Gorbushina A."/>
            <person name="Stielow B."/>
            <person name="Teixiera M."/>
            <person name="Abouelleil A."/>
            <person name="Chapman S.B."/>
            <person name="Priest M."/>
            <person name="Young S.K."/>
            <person name="Wortman J."/>
            <person name="Nusbaum C."/>
            <person name="Birren B."/>
        </authorList>
    </citation>
    <scope>NUCLEOTIDE SEQUENCE [LARGE SCALE GENOMIC DNA]</scope>
    <source>
        <strain evidence="3 4">CBS 102226</strain>
    </source>
</reference>
<dbReference type="PANTHER" id="PTHR10039:SF14">
    <property type="entry name" value="NACHT DOMAIN-CONTAINING PROTEIN"/>
    <property type="match status" value="1"/>
</dbReference>
<dbReference type="OrthoDB" id="7464126at2759"/>
<dbReference type="InterPro" id="IPR019734">
    <property type="entry name" value="TPR_rpt"/>
</dbReference>
<dbReference type="Pfam" id="PF13374">
    <property type="entry name" value="TPR_10"/>
    <property type="match status" value="1"/>
</dbReference>
<sequence length="1037" mass="118838">MAQIPHTSQVQPQVRGELQPLQVSFERFRATLDPDEQEKFQHTTFQDVISEVESLEKKQAASSHTVKIKSRIQPLLSFLDRYGRALDSLTQAKPIPFSLVWGLVRILLEVASSHSRYLERLIDAVEDITDKVSLYAEYESLLKGDLRFQAALADVYYDTLVFLHKAKTVFSKRGFSLLWRNSWRTFELDFQKTLRGLSRHKTVLEDEIALSDRTRVVAVWKEARHNVSRWLSPADAQDDFLRESKRRTSPCGQWLLSHELFKEWYHSTQNRILWIVGPPGSGKTVLSTSIIEHVQSERDAKVRQPVAFFYCSQNSQQNQTTVSILAAIIAQIIAQFEDLPEAVLEAYNKSTKCARPRLSMADQPLFLIKSLCDLLNELYIVIDGLDEAEDPDDVMQKMLAITDSSANVRTLILSRELPGLTKRFDPHPIFRITSKDTRADIDVFVADQLSKLDFMDAELHDKMFAKLSQGADGMFLWASLILQSLASATSTYDAMDILSNHPVGLSMTYNAILRRFNTRSPQGQKLTKTFLTWLCCAARPVGWNELRAALAVDKLEEENFRQRIPFKAAMLEICSPLVEYLSDQDVFRFVHISVREFLLTVTETPSVGRDDESQLPFREADGHFHIATVCLRYLLQAAVVEANLGPDSLLFPLSEYATSFWAYHLVRSRYDSELDEMMHSYLSSRPRRLSWIARQLFGESSVFPLQHLVKLQKQLCKWASAGDRERDDRLDWIRDVEQILLDVEHVEEQQRSSGSETDSIGGRARITYFEKLMVIRDLSREYTMSNRLDQGERWMTQALQKKQGSLRPDELSTVWLLNSLGIVYDQQQKVELAAATQEKALMIQEKHLGTSHLETIWTVNELGRMYRHLQRTQDSITMHSRALAVLRTSGDDLQVAWTLNTLARARRQLGDPANAIALHKEAIAIQKKLLGAEHPHVLWATADIGRCYRDQHRFVESARHHRICLEGRKRVLGLDHLDTLWAMNDLGLVMAEFNKVEARKLHRQALVGQTLLLGASHRHTVWSRTQIAKLEAQISLV</sequence>
<organism evidence="3 4">
    <name type="scientific">Fonsecaea multimorphosa CBS 102226</name>
    <dbReference type="NCBI Taxonomy" id="1442371"/>
    <lineage>
        <taxon>Eukaryota</taxon>
        <taxon>Fungi</taxon>
        <taxon>Dikarya</taxon>
        <taxon>Ascomycota</taxon>
        <taxon>Pezizomycotina</taxon>
        <taxon>Eurotiomycetes</taxon>
        <taxon>Chaetothyriomycetidae</taxon>
        <taxon>Chaetothyriales</taxon>
        <taxon>Herpotrichiellaceae</taxon>
        <taxon>Fonsecaea</taxon>
    </lineage>
</organism>